<feature type="region of interest" description="Disordered" evidence="4">
    <location>
        <begin position="88"/>
        <end position="112"/>
    </location>
</feature>
<dbReference type="STRING" id="75743.A0A401NSH7"/>
<dbReference type="FunFam" id="3.30.870.10:FF:000004">
    <property type="entry name" value="protein FAM83H isoform X2"/>
    <property type="match status" value="1"/>
</dbReference>
<gene>
    <name evidence="6" type="ORF">scyTo_0009724</name>
</gene>
<dbReference type="SUPFAM" id="SSF56024">
    <property type="entry name" value="Phospholipase D/nuclease"/>
    <property type="match status" value="1"/>
</dbReference>
<evidence type="ECO:0000256" key="4">
    <source>
        <dbReference type="SAM" id="MobiDB-lite"/>
    </source>
</evidence>
<accession>A0A401NSH7</accession>
<comment type="subcellular location">
    <subcellularLocation>
        <location evidence="1">Cytoplasm</location>
    </subcellularLocation>
</comment>
<comment type="similarity">
    <text evidence="2">Belongs to the FAM83 family.</text>
</comment>
<dbReference type="Pfam" id="PF07894">
    <property type="entry name" value="SACK1"/>
    <property type="match status" value="1"/>
</dbReference>
<dbReference type="InterPro" id="IPR050944">
    <property type="entry name" value="FAM83"/>
</dbReference>
<keyword evidence="3" id="KW-0963">Cytoplasm</keyword>
<reference evidence="6 7" key="1">
    <citation type="journal article" date="2018" name="Nat. Ecol. Evol.">
        <title>Shark genomes provide insights into elasmobranch evolution and the origin of vertebrates.</title>
        <authorList>
            <person name="Hara Y"/>
            <person name="Yamaguchi K"/>
            <person name="Onimaru K"/>
            <person name="Kadota M"/>
            <person name="Koyanagi M"/>
            <person name="Keeley SD"/>
            <person name="Tatsumi K"/>
            <person name="Tanaka K"/>
            <person name="Motone F"/>
            <person name="Kageyama Y"/>
            <person name="Nozu R"/>
            <person name="Adachi N"/>
            <person name="Nishimura O"/>
            <person name="Nakagawa R"/>
            <person name="Tanegashima C"/>
            <person name="Kiyatake I"/>
            <person name="Matsumoto R"/>
            <person name="Murakumo K"/>
            <person name="Nishida K"/>
            <person name="Terakita A"/>
            <person name="Kuratani S"/>
            <person name="Sato K"/>
            <person name="Hyodo S Kuraku.S."/>
        </authorList>
    </citation>
    <scope>NUCLEOTIDE SEQUENCE [LARGE SCALE GENOMIC DNA]</scope>
</reference>
<dbReference type="OrthoDB" id="9905385at2759"/>
<dbReference type="Gene3D" id="3.30.870.10">
    <property type="entry name" value="Endonuclease Chain A"/>
    <property type="match status" value="1"/>
</dbReference>
<feature type="domain" description="Scaffolding anchor of CK1" evidence="5">
    <location>
        <begin position="30"/>
        <end position="307"/>
    </location>
</feature>
<dbReference type="PANTHER" id="PTHR16181:SF29">
    <property type="entry name" value="PROTEIN FAM83A-RELATED"/>
    <property type="match status" value="1"/>
</dbReference>
<sequence>MNLQSYRKTDRYRPIKVGKIKRRLEAMKNPWIPPPEFDLSHNESVRLATDALLDTGTDAYDKMLTQEGELSFLSPSEIQYIVSNPKEPRQLEEPPLEGGQTKPGASDASSDPTGTYLPMISDSIGPMLEQGWPMADKRYYLKGPSTIKVYFQSEKSQSIKNILRLYISQAIELIAIVMDIFTDIDIFCDVLDAANKRNVTIYLLLDQQSSKYFIEMCKNLQITSSHLTNIEIRHVSGHLYCSKSGNKFSGQVQEKFVIIDCLYVLAGSYSFTWLSGQVHRNFITLLSGHIVESFDEEFRRLFSQSKPVNEFTPTQVAPRSFPRSSSQTGGGRVIVWPESRNTHSDTFSSLSSHSGPSVNSLHFAKDEDLLKQRHNPHQRLLYTPLLQQRDYRFLLTGIERLCSSPVDRYLNEITKPAVNSKDINALRTQRYVSLNVSRPLPFRQHYLLADTRHLINPDQTHTGKYSMESPFRMNNLTDPKLFNNRYERFLKQ</sequence>
<evidence type="ECO:0000313" key="6">
    <source>
        <dbReference type="EMBL" id="GCB63826.1"/>
    </source>
</evidence>
<evidence type="ECO:0000259" key="5">
    <source>
        <dbReference type="Pfam" id="PF07894"/>
    </source>
</evidence>
<name>A0A401NSH7_SCYTO</name>
<dbReference type="GO" id="GO:0005737">
    <property type="term" value="C:cytoplasm"/>
    <property type="evidence" value="ECO:0007669"/>
    <property type="project" value="UniProtKB-SubCell"/>
</dbReference>
<evidence type="ECO:0000256" key="2">
    <source>
        <dbReference type="ARBA" id="ARBA00006937"/>
    </source>
</evidence>
<dbReference type="AlphaFoldDB" id="A0A401NSH7"/>
<dbReference type="EMBL" id="BFAA01004048">
    <property type="protein sequence ID" value="GCB63826.1"/>
    <property type="molecule type" value="Genomic_DNA"/>
</dbReference>
<evidence type="ECO:0000256" key="3">
    <source>
        <dbReference type="ARBA" id="ARBA00022490"/>
    </source>
</evidence>
<dbReference type="Proteomes" id="UP000288216">
    <property type="component" value="Unassembled WGS sequence"/>
</dbReference>
<proteinExistence type="inferred from homology"/>
<dbReference type="GO" id="GO:0019901">
    <property type="term" value="F:protein kinase binding"/>
    <property type="evidence" value="ECO:0007669"/>
    <property type="project" value="TreeGrafter"/>
</dbReference>
<organism evidence="6 7">
    <name type="scientific">Scyliorhinus torazame</name>
    <name type="common">Cloudy catshark</name>
    <name type="synonym">Catulus torazame</name>
    <dbReference type="NCBI Taxonomy" id="75743"/>
    <lineage>
        <taxon>Eukaryota</taxon>
        <taxon>Metazoa</taxon>
        <taxon>Chordata</taxon>
        <taxon>Craniata</taxon>
        <taxon>Vertebrata</taxon>
        <taxon>Chondrichthyes</taxon>
        <taxon>Elasmobranchii</taxon>
        <taxon>Galeomorphii</taxon>
        <taxon>Galeoidea</taxon>
        <taxon>Carcharhiniformes</taxon>
        <taxon>Scyliorhinidae</taxon>
        <taxon>Scyliorhinus</taxon>
    </lineage>
</organism>
<evidence type="ECO:0000256" key="1">
    <source>
        <dbReference type="ARBA" id="ARBA00004496"/>
    </source>
</evidence>
<protein>
    <recommendedName>
        <fullName evidence="5">Scaffolding anchor of CK1 domain-containing protein</fullName>
    </recommendedName>
</protein>
<keyword evidence="7" id="KW-1185">Reference proteome</keyword>
<dbReference type="OMA" id="YSFSWLC"/>
<dbReference type="InterPro" id="IPR012461">
    <property type="entry name" value="SACK1"/>
</dbReference>
<dbReference type="GO" id="GO:0007173">
    <property type="term" value="P:epidermal growth factor receptor signaling pathway"/>
    <property type="evidence" value="ECO:0007669"/>
    <property type="project" value="TreeGrafter"/>
</dbReference>
<dbReference type="PANTHER" id="PTHR16181">
    <property type="entry name" value="PROTEIN FAM83A-RELATED"/>
    <property type="match status" value="1"/>
</dbReference>
<evidence type="ECO:0000313" key="7">
    <source>
        <dbReference type="Proteomes" id="UP000288216"/>
    </source>
</evidence>
<comment type="caution">
    <text evidence="6">The sequence shown here is derived from an EMBL/GenBank/DDBJ whole genome shotgun (WGS) entry which is preliminary data.</text>
</comment>